<feature type="domain" description="GmrSD restriction endonucleases C-terminal" evidence="2">
    <location>
        <begin position="63"/>
        <end position="200"/>
    </location>
</feature>
<dbReference type="GO" id="GO:0004519">
    <property type="term" value="F:endonuclease activity"/>
    <property type="evidence" value="ECO:0007669"/>
    <property type="project" value="UniProtKB-KW"/>
</dbReference>
<dbReference type="Proteomes" id="UP000217171">
    <property type="component" value="Chromosome"/>
</dbReference>
<evidence type="ECO:0000313" key="4">
    <source>
        <dbReference type="Proteomes" id="UP000217171"/>
    </source>
</evidence>
<dbReference type="PANTHER" id="PTHR24094:SF15">
    <property type="entry name" value="AMP-DEPENDENT SYNTHETASE_LIGASE DOMAIN-CONTAINING PROTEIN-RELATED"/>
    <property type="match status" value="1"/>
</dbReference>
<dbReference type="PANTHER" id="PTHR24094">
    <property type="entry name" value="SECRETED PROTEIN"/>
    <property type="match status" value="1"/>
</dbReference>
<keyword evidence="1" id="KW-0732">Signal</keyword>
<evidence type="ECO:0000259" key="2">
    <source>
        <dbReference type="Pfam" id="PF07510"/>
    </source>
</evidence>
<keyword evidence="3" id="KW-0378">Hydrolase</keyword>
<dbReference type="EMBL" id="CP016771">
    <property type="protein sequence ID" value="ASY13111.1"/>
    <property type="molecule type" value="Genomic_DNA"/>
</dbReference>
<keyword evidence="3" id="KW-0255">Endonuclease</keyword>
<dbReference type="RefSeq" id="WP_095672197.1">
    <property type="nucleotide sequence ID" value="NZ_CP016771.1"/>
</dbReference>
<keyword evidence="3" id="KW-0540">Nuclease</keyword>
<name>A0A249K8I0_9ACTN</name>
<accession>A0A249K8I0</accession>
<dbReference type="AlphaFoldDB" id="A0A249K8I0"/>
<keyword evidence="4" id="KW-1185">Reference proteome</keyword>
<evidence type="ECO:0000256" key="1">
    <source>
        <dbReference type="SAM" id="SignalP"/>
    </source>
</evidence>
<dbReference type="OrthoDB" id="5196645at2"/>
<protein>
    <submittedName>
        <fullName evidence="3">HNH endonuclease</fullName>
    </submittedName>
</protein>
<feature type="signal peptide" evidence="1">
    <location>
        <begin position="1"/>
        <end position="21"/>
    </location>
</feature>
<dbReference type="KEGG" id="nhi:B1s21160_01935"/>
<reference evidence="3 4" key="1">
    <citation type="submission" date="2016-07" db="EMBL/GenBank/DDBJ databases">
        <title>High microdiversification within the ubiquitous acI lineage of Actinobacteria.</title>
        <authorList>
            <person name="Neuenschwander S.M."/>
            <person name="Salcher M."/>
            <person name="Ghai R."/>
            <person name="Pernthaler J."/>
        </authorList>
    </citation>
    <scope>NUCLEOTIDE SEQUENCE [LARGE SCALE GENOMIC DNA]</scope>
    <source>
        <strain evidence="3">MMS-21-160</strain>
    </source>
</reference>
<feature type="chain" id="PRO_5013236111" evidence="1">
    <location>
        <begin position="22"/>
        <end position="212"/>
    </location>
</feature>
<organism evidence="3 4">
    <name type="scientific">Candidatus Nanopelagicus hibericus</name>
    <dbReference type="NCBI Taxonomy" id="1884915"/>
    <lineage>
        <taxon>Bacteria</taxon>
        <taxon>Bacillati</taxon>
        <taxon>Actinomycetota</taxon>
        <taxon>Actinomycetes</taxon>
        <taxon>Candidatus Nanopelagicales</taxon>
        <taxon>Candidatus Nanopelagicaceae</taxon>
        <taxon>Candidatus Nanopelagicus</taxon>
    </lineage>
</organism>
<dbReference type="InterPro" id="IPR011089">
    <property type="entry name" value="GmrSD_C"/>
</dbReference>
<evidence type="ECO:0000313" key="3">
    <source>
        <dbReference type="EMBL" id="ASY13111.1"/>
    </source>
</evidence>
<proteinExistence type="predicted"/>
<sequence>MKKLSLFCLLIFVVISPPVFAAEPPTAISVLNKLEVKGRAAKTGYTRAQFPHWSDPDRNGCDSRNDILKRDLKDTVFKEGTRDCKVISGQLIDPFSGKIITFDLNASASNIDIDHIVALSNAWQTGAAYFEKDLRTNIANDPLNLMAVDARLNRQKGDGDAATWLPPLKAFRCEYVARQVAVKYKYKLWVTAPEKAAITNILSKCNKQKIPK</sequence>
<dbReference type="Pfam" id="PF07510">
    <property type="entry name" value="GmrSD_C"/>
    <property type="match status" value="1"/>
</dbReference>
<gene>
    <name evidence="3" type="ORF">B1s21160_01935</name>
</gene>